<dbReference type="AlphaFoldDB" id="A0A1Q8CDX0"/>
<proteinExistence type="predicted"/>
<protein>
    <submittedName>
        <fullName evidence="1">Uncharacterized protein</fullName>
    </submittedName>
</protein>
<gene>
    <name evidence="1" type="ORF">BU204_29060</name>
</gene>
<comment type="caution">
    <text evidence="1">The sequence shown here is derived from an EMBL/GenBank/DDBJ whole genome shotgun (WGS) entry which is preliminary data.</text>
</comment>
<dbReference type="Proteomes" id="UP000185596">
    <property type="component" value="Unassembled WGS sequence"/>
</dbReference>
<evidence type="ECO:0000313" key="1">
    <source>
        <dbReference type="EMBL" id="OLF12556.1"/>
    </source>
</evidence>
<keyword evidence="2" id="KW-1185">Reference proteome</keyword>
<reference evidence="1 2" key="1">
    <citation type="submission" date="2016-12" db="EMBL/GenBank/DDBJ databases">
        <title>The draft genome sequence of Actinophytocola sp. 11-183.</title>
        <authorList>
            <person name="Wang W."/>
            <person name="Yuan L."/>
        </authorList>
    </citation>
    <scope>NUCLEOTIDE SEQUENCE [LARGE SCALE GENOMIC DNA]</scope>
    <source>
        <strain evidence="1 2">11-183</strain>
    </source>
</reference>
<organism evidence="1 2">
    <name type="scientific">Actinophytocola xanthii</name>
    <dbReference type="NCBI Taxonomy" id="1912961"/>
    <lineage>
        <taxon>Bacteria</taxon>
        <taxon>Bacillati</taxon>
        <taxon>Actinomycetota</taxon>
        <taxon>Actinomycetes</taxon>
        <taxon>Pseudonocardiales</taxon>
        <taxon>Pseudonocardiaceae</taxon>
    </lineage>
</organism>
<sequence>MRRFQAPSLPSSGPVALVEVIDAAQRAAAQAEIGHTPAPNLMDTASEEWLVDVYTELDLQLTATLH</sequence>
<accession>A0A1Q8CDX0</accession>
<dbReference type="EMBL" id="MSIE01000060">
    <property type="protein sequence ID" value="OLF12556.1"/>
    <property type="molecule type" value="Genomic_DNA"/>
</dbReference>
<name>A0A1Q8CDX0_9PSEU</name>
<evidence type="ECO:0000313" key="2">
    <source>
        <dbReference type="Proteomes" id="UP000185596"/>
    </source>
</evidence>